<evidence type="ECO:0008006" key="4">
    <source>
        <dbReference type="Google" id="ProtNLM"/>
    </source>
</evidence>
<dbReference type="Proteomes" id="UP000323671">
    <property type="component" value="Chromosome"/>
</dbReference>
<proteinExistence type="predicted"/>
<dbReference type="RefSeq" id="WP_149424886.1">
    <property type="nucleotide sequence ID" value="NZ_CP022579.1"/>
</dbReference>
<evidence type="ECO:0000256" key="1">
    <source>
        <dbReference type="SAM" id="MobiDB-lite"/>
    </source>
</evidence>
<evidence type="ECO:0000313" key="3">
    <source>
        <dbReference type="Proteomes" id="UP000323671"/>
    </source>
</evidence>
<dbReference type="AlphaFoldDB" id="A0A5C1E690"/>
<reference evidence="2 3" key="1">
    <citation type="submission" date="2017-07" db="EMBL/GenBank/DDBJ databases">
        <title>Complete genome sequence of Oryzomicrobium terrae TPP412.</title>
        <authorList>
            <person name="Chiu L.-W."/>
            <person name="Lo K.-J."/>
            <person name="Tsai Y.-M."/>
            <person name="Lin S.-S."/>
            <person name="Kuo C.-H."/>
            <person name="Liu C.-T."/>
        </authorList>
    </citation>
    <scope>NUCLEOTIDE SEQUENCE [LARGE SCALE GENOMIC DNA]</scope>
    <source>
        <strain evidence="2 3">TPP412</strain>
    </source>
</reference>
<gene>
    <name evidence="2" type="ORF">OTERR_07090</name>
</gene>
<keyword evidence="3" id="KW-1185">Reference proteome</keyword>
<accession>A0A5C1E690</accession>
<feature type="compositionally biased region" description="Pro residues" evidence="1">
    <location>
        <begin position="50"/>
        <end position="59"/>
    </location>
</feature>
<protein>
    <recommendedName>
        <fullName evidence="4">Iron-binding zinc finger CDGSH type domain-containing protein</fullName>
    </recommendedName>
</protein>
<feature type="region of interest" description="Disordered" evidence="1">
    <location>
        <begin position="37"/>
        <end position="59"/>
    </location>
</feature>
<evidence type="ECO:0000313" key="2">
    <source>
        <dbReference type="EMBL" id="QEL64185.1"/>
    </source>
</evidence>
<name>A0A5C1E690_9RHOO</name>
<dbReference type="EMBL" id="CP022579">
    <property type="protein sequence ID" value="QEL64185.1"/>
    <property type="molecule type" value="Genomic_DNA"/>
</dbReference>
<organism evidence="2 3">
    <name type="scientific">Oryzomicrobium terrae</name>
    <dbReference type="NCBI Taxonomy" id="1735038"/>
    <lineage>
        <taxon>Bacteria</taxon>
        <taxon>Pseudomonadati</taxon>
        <taxon>Pseudomonadota</taxon>
        <taxon>Betaproteobacteria</taxon>
        <taxon>Rhodocyclales</taxon>
        <taxon>Rhodocyclaceae</taxon>
        <taxon>Oryzomicrobium</taxon>
    </lineage>
</organism>
<dbReference type="KEGG" id="otr:OTERR_07090"/>
<sequence length="59" mass="6460">MMRVQKNEGDIGRCGCGRREYCDGSHGLSEAQWQERLAQEKAAAQQNTPTPSPAPQSAK</sequence>